<reference evidence="3 4" key="1">
    <citation type="submission" date="2018-03" db="EMBL/GenBank/DDBJ databases">
        <title>Draft genome sequence of the first documented clinical Siccibacter turicensis isolate in Austria.</title>
        <authorList>
            <person name="Lepuschitz S."/>
            <person name="Pekard-Amenitsch S."/>
            <person name="Haunold R."/>
            <person name="Schill S."/>
            <person name="Mach R."/>
            <person name="Allerberger F."/>
            <person name="Ruppitsch W."/>
            <person name="Forsythe S.J."/>
        </authorList>
    </citation>
    <scope>NUCLEOTIDE SEQUENCE [LARGE SCALE GENOMIC DNA]</scope>
    <source>
        <strain evidence="3 4">6100069499-17</strain>
    </source>
</reference>
<dbReference type="Pfam" id="PF00419">
    <property type="entry name" value="Fimbrial"/>
    <property type="match status" value="1"/>
</dbReference>
<accession>A0A2P8VMF5</accession>
<comment type="caution">
    <text evidence="3">The sequence shown here is derived from an EMBL/GenBank/DDBJ whole genome shotgun (WGS) entry which is preliminary data.</text>
</comment>
<dbReference type="InterPro" id="IPR000259">
    <property type="entry name" value="Adhesion_dom_fimbrial"/>
</dbReference>
<dbReference type="RefSeq" id="WP_106876465.1">
    <property type="nucleotide sequence ID" value="NZ_DHYB01000001.1"/>
</dbReference>
<organism evidence="3 4">
    <name type="scientific">Siccibacter turicensis</name>
    <dbReference type="NCBI Taxonomy" id="357233"/>
    <lineage>
        <taxon>Bacteria</taxon>
        <taxon>Pseudomonadati</taxon>
        <taxon>Pseudomonadota</taxon>
        <taxon>Gammaproteobacteria</taxon>
        <taxon>Enterobacterales</taxon>
        <taxon>Enterobacteriaceae</taxon>
        <taxon>Siccibacter</taxon>
    </lineage>
</organism>
<dbReference type="PANTHER" id="PTHR33420">
    <property type="entry name" value="FIMBRIAL SUBUNIT ELFA-RELATED"/>
    <property type="match status" value="1"/>
</dbReference>
<keyword evidence="4" id="KW-1185">Reference proteome</keyword>
<dbReference type="Gene3D" id="2.60.40.1090">
    <property type="entry name" value="Fimbrial-type adhesion domain"/>
    <property type="match status" value="1"/>
</dbReference>
<dbReference type="InterPro" id="IPR036937">
    <property type="entry name" value="Adhesion_dom_fimbrial_sf"/>
</dbReference>
<feature type="domain" description="Fimbrial-type adhesion" evidence="2">
    <location>
        <begin position="32"/>
        <end position="182"/>
    </location>
</feature>
<dbReference type="EMBL" id="PYEP01000002">
    <property type="protein sequence ID" value="PSN08736.1"/>
    <property type="molecule type" value="Genomic_DNA"/>
</dbReference>
<keyword evidence="1" id="KW-0732">Signal</keyword>
<name>A0A2P8VMF5_9ENTR</name>
<dbReference type="AlphaFoldDB" id="A0A2P8VMF5"/>
<dbReference type="InterPro" id="IPR008966">
    <property type="entry name" value="Adhesion_dom_sf"/>
</dbReference>
<dbReference type="PANTHER" id="PTHR33420:SF10">
    <property type="entry name" value="FIMBRIAE MAJOR SUBUNIT"/>
    <property type="match status" value="1"/>
</dbReference>
<evidence type="ECO:0000313" key="3">
    <source>
        <dbReference type="EMBL" id="PSN08736.1"/>
    </source>
</evidence>
<feature type="chain" id="PRO_5015178811" evidence="1">
    <location>
        <begin position="23"/>
        <end position="183"/>
    </location>
</feature>
<dbReference type="GO" id="GO:0009289">
    <property type="term" value="C:pilus"/>
    <property type="evidence" value="ECO:0007669"/>
    <property type="project" value="InterPro"/>
</dbReference>
<dbReference type="STRING" id="1388748.GCA_000463155_03186"/>
<dbReference type="OrthoDB" id="6466381at2"/>
<dbReference type="GO" id="GO:0043709">
    <property type="term" value="P:cell adhesion involved in single-species biofilm formation"/>
    <property type="evidence" value="ECO:0007669"/>
    <property type="project" value="TreeGrafter"/>
</dbReference>
<dbReference type="InterPro" id="IPR050263">
    <property type="entry name" value="Bact_Fimbrial_Adh_Pro"/>
</dbReference>
<protein>
    <submittedName>
        <fullName evidence="3">F17 fimbrial protein</fullName>
    </submittedName>
</protein>
<proteinExistence type="predicted"/>
<dbReference type="Proteomes" id="UP000240212">
    <property type="component" value="Unassembled WGS sequence"/>
</dbReference>
<evidence type="ECO:0000256" key="1">
    <source>
        <dbReference type="SAM" id="SignalP"/>
    </source>
</evidence>
<feature type="signal peptide" evidence="1">
    <location>
        <begin position="1"/>
        <end position="22"/>
    </location>
</feature>
<dbReference type="SUPFAM" id="SSF49401">
    <property type="entry name" value="Bacterial adhesins"/>
    <property type="match status" value="1"/>
</dbReference>
<evidence type="ECO:0000313" key="4">
    <source>
        <dbReference type="Proteomes" id="UP000240212"/>
    </source>
</evidence>
<evidence type="ECO:0000259" key="2">
    <source>
        <dbReference type="Pfam" id="PF00419"/>
    </source>
</evidence>
<gene>
    <name evidence="3" type="ORF">C7G83_05095</name>
</gene>
<sequence>MSKMKIAVCAIALAVASVSVNAADVAGQGTVTFNGKLIDETCTINDDSKDIIVTLPTLSTKTLSTAGNEAGSSAFDINVKDCPAAITKVAAHFEVLNSEYDSSTGNLINQLEVDDPTKSATKAQVRLYNDDSTQIRIGSTGKAFPVDATAHTAKMEYLGGYYATGQTTAGNVKAQVTYTLAYP</sequence>